<dbReference type="KEGG" id="nmf:NMS_0340"/>
<gene>
    <name evidence="1" type="ORF">NMS_0340</name>
</gene>
<reference evidence="1 2" key="1">
    <citation type="journal article" date="2014" name="Proc. Natl. Acad. Sci. U.S.A.">
        <title>Functional characterization of flavobacteria rhodopsins reveals a unique class of light-driven chloride pump in bacteria.</title>
        <authorList>
            <person name="Yoshizawa S."/>
            <person name="Kumagai Y."/>
            <person name="Kim H."/>
            <person name="Ogura Y."/>
            <person name="Hayashi T."/>
            <person name="Iwasaki W."/>
            <person name="DeLong E.F."/>
            <person name="Kogure K."/>
        </authorList>
    </citation>
    <scope>NUCLEOTIDE SEQUENCE [LARGE SCALE GENOMIC DNA]</scope>
    <source>
        <strain evidence="1 2">S1-08</strain>
    </source>
</reference>
<accession>W8VNB4</accession>
<dbReference type="STRING" id="1454201.NMS_0340"/>
<evidence type="ECO:0000313" key="1">
    <source>
        <dbReference type="EMBL" id="BAO54349.1"/>
    </source>
</evidence>
<dbReference type="Proteomes" id="UP000031760">
    <property type="component" value="Chromosome"/>
</dbReference>
<protein>
    <submittedName>
        <fullName evidence="1">Uncharacterized protein</fullName>
    </submittedName>
</protein>
<organism evidence="1 2">
    <name type="scientific">Nonlabens marinus S1-08</name>
    <dbReference type="NCBI Taxonomy" id="1454201"/>
    <lineage>
        <taxon>Bacteria</taxon>
        <taxon>Pseudomonadati</taxon>
        <taxon>Bacteroidota</taxon>
        <taxon>Flavobacteriia</taxon>
        <taxon>Flavobacteriales</taxon>
        <taxon>Flavobacteriaceae</taxon>
        <taxon>Nonlabens</taxon>
    </lineage>
</organism>
<sequence>MLSINIDTAVLKWLPEFQKIFRSNVIYDLETRAYVETAVSSSL</sequence>
<name>W8VNB4_9FLAO</name>
<dbReference type="AlphaFoldDB" id="W8VNB4"/>
<evidence type="ECO:0000313" key="2">
    <source>
        <dbReference type="Proteomes" id="UP000031760"/>
    </source>
</evidence>
<keyword evidence="2" id="KW-1185">Reference proteome</keyword>
<dbReference type="EMBL" id="AP014548">
    <property type="protein sequence ID" value="BAO54349.1"/>
    <property type="molecule type" value="Genomic_DNA"/>
</dbReference>
<dbReference type="HOGENOM" id="CLU_3236765_0_0_10"/>
<proteinExistence type="predicted"/>